<evidence type="ECO:0000259" key="3">
    <source>
        <dbReference type="Pfam" id="PF01833"/>
    </source>
</evidence>
<sequence>MDAASPRNPRRIRALIRLCCAAVGCILGLLGASPALAGGPRWVAGPAYFNASALGQPVVWSGGQVNYYVDLGALSATEANGPATTLVTNAAAIWNAISTAAVQLTFKGNLAENVSGSNVTNTSGVLSEPADIQPTATTRPVAVIFDADGSVLNTLYGSGASDPTVCPQTGVYTQVDNMTADGHIAHALMIVNGLCATNAGMYAVLEYQIIRAFGRILGLDWSQANEEQFAASSPTSDDLAGWPMMHPVERLCLENAETCLPAPTTLRTDDIAALNRLYPVTSANQSSWPTKKLTAANTLTVRGTVSFRNGQGMQGVNAVLRPINVLTGLPDLRYTATAVTGAYFAGNAGSVIAAAPASTTYLPGSFGSDDTTLEGYYEISGVPLPAGETSASYQLTFEAVNPLYTQKESVGAYLTGQVTPSGTMPTLSLGALAAGSSLTQDVTIDDSAEETFSGNDGSQGSPAALPQSGEWTARLNGYGHASWFAFQPKANREYTIEAQALDDSAEATIDKAMPLIGAWNASDDLNATPDLSITQPFNGGVLGLSRLLVITSATGEERVAMADARGDGRPDYLYRGRILYADSVQPAHLPAAGGPVVIEGTGFRIDSVVKVNGTAAEITSISPNEITAMAPASGGVTGTVQVEVDDPETLGVTIIADGLAYTAQSGDTLTLVSAPTGSIPMSVPQSVTVRAMNWDDEWPAANVPVTFAVTGGSAALGCGQSTCTVATNADGTATLSVSATTTALAQLTASISSGASVLSVFTGAAPPTVSALTPDLYLAIGGAATWTPQALVLNAGSPLAGAAVTWSTTASDVSLGTASSTTAGTGIATQTLAAGPFTAGEAETVSACYGTSCAAFTLYAVHLETAVLVPVSGTSQQTAPGTAFSPVTLEVTDAIGHPVAGAPVIFYETLRAWTDPCPTQGSCPTAPILGQATIQTISAADGTVTLTPMSLSGQPGRLSLLAVTGPNATYSFELDSPAPTE</sequence>
<evidence type="ECO:0000256" key="2">
    <source>
        <dbReference type="SAM" id="SignalP"/>
    </source>
</evidence>
<dbReference type="EMBL" id="SDMK01000004">
    <property type="protein sequence ID" value="RXS93735.1"/>
    <property type="molecule type" value="Genomic_DNA"/>
</dbReference>
<dbReference type="InterPro" id="IPR014756">
    <property type="entry name" value="Ig_E-set"/>
</dbReference>
<evidence type="ECO:0000256" key="1">
    <source>
        <dbReference type="SAM" id="MobiDB-lite"/>
    </source>
</evidence>
<evidence type="ECO:0000313" key="5">
    <source>
        <dbReference type="Proteomes" id="UP000290253"/>
    </source>
</evidence>
<dbReference type="SUPFAM" id="SSF81296">
    <property type="entry name" value="E set domains"/>
    <property type="match status" value="1"/>
</dbReference>
<gene>
    <name evidence="4" type="ORF">ESZ00_16945</name>
</gene>
<dbReference type="OrthoDB" id="99518at2"/>
<feature type="region of interest" description="Disordered" evidence="1">
    <location>
        <begin position="448"/>
        <end position="467"/>
    </location>
</feature>
<accession>A0A4Q1S9Y0</accession>
<name>A0A4Q1S9Y0_9BACT</name>
<feature type="domain" description="IPT/TIG" evidence="3">
    <location>
        <begin position="582"/>
        <end position="652"/>
    </location>
</feature>
<dbReference type="InterPro" id="IPR008964">
    <property type="entry name" value="Invasin/intimin_cell_adhesion"/>
</dbReference>
<feature type="chain" id="PRO_5020651403" description="IPT/TIG domain-containing protein" evidence="2">
    <location>
        <begin position="38"/>
        <end position="981"/>
    </location>
</feature>
<dbReference type="InterPro" id="IPR002909">
    <property type="entry name" value="IPT_dom"/>
</dbReference>
<evidence type="ECO:0000313" key="4">
    <source>
        <dbReference type="EMBL" id="RXS93735.1"/>
    </source>
</evidence>
<reference evidence="4 5" key="1">
    <citation type="journal article" date="2016" name="Int. J. Syst. Evol. Microbiol.">
        <title>Acidipila dinghuensis sp. nov., an acidobacterium isolated from forest soil.</title>
        <authorList>
            <person name="Jiang Y.W."/>
            <person name="Wang J."/>
            <person name="Chen M.H."/>
            <person name="Lv Y.Y."/>
            <person name="Qiu L.H."/>
        </authorList>
    </citation>
    <scope>NUCLEOTIDE SEQUENCE [LARGE SCALE GENOMIC DNA]</scope>
    <source>
        <strain evidence="4 5">DHOF10</strain>
    </source>
</reference>
<dbReference type="Pfam" id="PF01833">
    <property type="entry name" value="TIG"/>
    <property type="match status" value="1"/>
</dbReference>
<dbReference type="Proteomes" id="UP000290253">
    <property type="component" value="Unassembled WGS sequence"/>
</dbReference>
<comment type="caution">
    <text evidence="4">The sequence shown here is derived from an EMBL/GenBank/DDBJ whole genome shotgun (WGS) entry which is preliminary data.</text>
</comment>
<organism evidence="4 5">
    <name type="scientific">Silvibacterium dinghuense</name>
    <dbReference type="NCBI Taxonomy" id="1560006"/>
    <lineage>
        <taxon>Bacteria</taxon>
        <taxon>Pseudomonadati</taxon>
        <taxon>Acidobacteriota</taxon>
        <taxon>Terriglobia</taxon>
        <taxon>Terriglobales</taxon>
        <taxon>Acidobacteriaceae</taxon>
        <taxon>Silvibacterium</taxon>
    </lineage>
</organism>
<proteinExistence type="predicted"/>
<keyword evidence="5" id="KW-1185">Reference proteome</keyword>
<feature type="signal peptide" evidence="2">
    <location>
        <begin position="1"/>
        <end position="37"/>
    </location>
</feature>
<keyword evidence="2" id="KW-0732">Signal</keyword>
<dbReference type="SUPFAM" id="SSF49373">
    <property type="entry name" value="Invasin/intimin cell-adhesion fragments"/>
    <property type="match status" value="3"/>
</dbReference>
<dbReference type="AlphaFoldDB" id="A0A4Q1S9Y0"/>
<protein>
    <recommendedName>
        <fullName evidence="3">IPT/TIG domain-containing protein</fullName>
    </recommendedName>
</protein>
<feature type="compositionally biased region" description="Polar residues" evidence="1">
    <location>
        <begin position="450"/>
        <end position="461"/>
    </location>
</feature>
<dbReference type="CDD" id="cd00102">
    <property type="entry name" value="IPT"/>
    <property type="match status" value="1"/>
</dbReference>
<dbReference type="RefSeq" id="WP_129209508.1">
    <property type="nucleotide sequence ID" value="NZ_BMGU01000002.1"/>
</dbReference>
<dbReference type="InterPro" id="IPR013783">
    <property type="entry name" value="Ig-like_fold"/>
</dbReference>
<dbReference type="Gene3D" id="2.60.40.10">
    <property type="entry name" value="Immunoglobulins"/>
    <property type="match status" value="4"/>
</dbReference>